<proteinExistence type="predicted"/>
<feature type="compositionally biased region" description="Low complexity" evidence="1">
    <location>
        <begin position="65"/>
        <end position="76"/>
    </location>
</feature>
<evidence type="ECO:0000256" key="1">
    <source>
        <dbReference type="SAM" id="MobiDB-lite"/>
    </source>
</evidence>
<dbReference type="Proteomes" id="UP000485058">
    <property type="component" value="Unassembled WGS sequence"/>
</dbReference>
<organism evidence="2 3">
    <name type="scientific">Haematococcus lacustris</name>
    <name type="common">Green alga</name>
    <name type="synonym">Haematococcus pluvialis</name>
    <dbReference type="NCBI Taxonomy" id="44745"/>
    <lineage>
        <taxon>Eukaryota</taxon>
        <taxon>Viridiplantae</taxon>
        <taxon>Chlorophyta</taxon>
        <taxon>core chlorophytes</taxon>
        <taxon>Chlorophyceae</taxon>
        <taxon>CS clade</taxon>
        <taxon>Chlamydomonadales</taxon>
        <taxon>Haematococcaceae</taxon>
        <taxon>Haematococcus</taxon>
    </lineage>
</organism>
<reference evidence="2 3" key="1">
    <citation type="submission" date="2020-02" db="EMBL/GenBank/DDBJ databases">
        <title>Draft genome sequence of Haematococcus lacustris strain NIES-144.</title>
        <authorList>
            <person name="Morimoto D."/>
            <person name="Nakagawa S."/>
            <person name="Yoshida T."/>
            <person name="Sawayama S."/>
        </authorList>
    </citation>
    <scope>NUCLEOTIDE SEQUENCE [LARGE SCALE GENOMIC DNA]</scope>
    <source>
        <strain evidence="2 3">NIES-144</strain>
    </source>
</reference>
<feature type="non-terminal residue" evidence="2">
    <location>
        <position position="76"/>
    </location>
</feature>
<feature type="non-terminal residue" evidence="2">
    <location>
        <position position="1"/>
    </location>
</feature>
<accession>A0A699YTN2</accession>
<name>A0A699YTN2_HAELA</name>
<evidence type="ECO:0000313" key="3">
    <source>
        <dbReference type="Proteomes" id="UP000485058"/>
    </source>
</evidence>
<sequence>MEAPNRQTPSTNCRITTSAVGPTSKHHTAEHLVHPSLPQGADAASLRRKMQNNPPYSQSTYNTPQQQQQYLQQQQQ</sequence>
<dbReference type="AlphaFoldDB" id="A0A699YTN2"/>
<dbReference type="EMBL" id="BLLF01000621">
    <property type="protein sequence ID" value="GFH13513.1"/>
    <property type="molecule type" value="Genomic_DNA"/>
</dbReference>
<protein>
    <submittedName>
        <fullName evidence="2">Uncharacterized protein</fullName>
    </submittedName>
</protein>
<keyword evidence="3" id="KW-1185">Reference proteome</keyword>
<comment type="caution">
    <text evidence="2">The sequence shown here is derived from an EMBL/GenBank/DDBJ whole genome shotgun (WGS) entry which is preliminary data.</text>
</comment>
<feature type="region of interest" description="Disordered" evidence="1">
    <location>
        <begin position="1"/>
        <end position="76"/>
    </location>
</feature>
<gene>
    <name evidence="2" type="ORF">HaLaN_09412</name>
</gene>
<feature type="compositionally biased region" description="Polar residues" evidence="1">
    <location>
        <begin position="51"/>
        <end position="64"/>
    </location>
</feature>
<feature type="compositionally biased region" description="Polar residues" evidence="1">
    <location>
        <begin position="1"/>
        <end position="21"/>
    </location>
</feature>
<evidence type="ECO:0000313" key="2">
    <source>
        <dbReference type="EMBL" id="GFH13513.1"/>
    </source>
</evidence>